<keyword evidence="1" id="KW-0853">WD repeat</keyword>
<dbReference type="Proteomes" id="UP000189703">
    <property type="component" value="Unplaced"/>
</dbReference>
<dbReference type="InterPro" id="IPR024761">
    <property type="entry name" value="TFIIIC_delta_N"/>
</dbReference>
<gene>
    <name evidence="5 6 7" type="primary">LOC104594717</name>
</gene>
<dbReference type="InterPro" id="IPR015943">
    <property type="entry name" value="WD40/YVTN_repeat-like_dom_sf"/>
</dbReference>
<dbReference type="InterPro" id="IPR044230">
    <property type="entry name" value="GTF3C4"/>
</dbReference>
<evidence type="ECO:0000313" key="5">
    <source>
        <dbReference type="RefSeq" id="XP_010253494.1"/>
    </source>
</evidence>
<dbReference type="KEGG" id="nnu:104594717"/>
<dbReference type="Pfam" id="PF00400">
    <property type="entry name" value="WD40"/>
    <property type="match status" value="2"/>
</dbReference>
<dbReference type="RefSeq" id="XP_010253646.1">
    <property type="nucleotide sequence ID" value="XM_010255344.2"/>
</dbReference>
<evidence type="ECO:0000313" key="4">
    <source>
        <dbReference type="Proteomes" id="UP000189703"/>
    </source>
</evidence>
<dbReference type="STRING" id="4432.A0A1U7ZK94"/>
<feature type="domain" description="Transcription factor IIIC 90kDa subunit N-terminal" evidence="3">
    <location>
        <begin position="85"/>
        <end position="156"/>
    </location>
</feature>
<reference evidence="5 6" key="1">
    <citation type="submission" date="2025-04" db="UniProtKB">
        <authorList>
            <consortium name="RefSeq"/>
        </authorList>
    </citation>
    <scope>IDENTIFICATION</scope>
</reference>
<evidence type="ECO:0000256" key="2">
    <source>
        <dbReference type="SAM" id="MobiDB-lite"/>
    </source>
</evidence>
<dbReference type="GO" id="GO:0000127">
    <property type="term" value="C:transcription factor TFIIIC complex"/>
    <property type="evidence" value="ECO:0000318"/>
    <property type="project" value="GO_Central"/>
</dbReference>
<dbReference type="Pfam" id="PF12657">
    <property type="entry name" value="TFIIIC_delta"/>
    <property type="match status" value="1"/>
</dbReference>
<dbReference type="InterPro" id="IPR001680">
    <property type="entry name" value="WD40_rpt"/>
</dbReference>
<dbReference type="InterPro" id="IPR036322">
    <property type="entry name" value="WD40_repeat_dom_sf"/>
</dbReference>
<dbReference type="OrthoDB" id="6021743at2759"/>
<dbReference type="GO" id="GO:0004402">
    <property type="term" value="F:histone acetyltransferase activity"/>
    <property type="evidence" value="ECO:0007669"/>
    <property type="project" value="InterPro"/>
</dbReference>
<dbReference type="AlphaFoldDB" id="A0A1U7ZK94"/>
<name>A0A1U7ZK94_NELNU</name>
<evidence type="ECO:0000259" key="3">
    <source>
        <dbReference type="Pfam" id="PF12657"/>
    </source>
</evidence>
<dbReference type="SUPFAM" id="SSF50978">
    <property type="entry name" value="WD40 repeat-like"/>
    <property type="match status" value="1"/>
</dbReference>
<dbReference type="SMART" id="SM00320">
    <property type="entry name" value="WD40"/>
    <property type="match status" value="4"/>
</dbReference>
<feature type="repeat" description="WD" evidence="1">
    <location>
        <begin position="638"/>
        <end position="669"/>
    </location>
</feature>
<evidence type="ECO:0000256" key="1">
    <source>
        <dbReference type="PROSITE-ProRule" id="PRU00221"/>
    </source>
</evidence>
<feature type="region of interest" description="Disordered" evidence="2">
    <location>
        <begin position="416"/>
        <end position="435"/>
    </location>
</feature>
<dbReference type="RefSeq" id="XP_010253564.1">
    <property type="nucleotide sequence ID" value="XM_010255262.2"/>
</dbReference>
<dbReference type="GeneID" id="104594717"/>
<organism evidence="4 6">
    <name type="scientific">Nelumbo nucifera</name>
    <name type="common">Sacred lotus</name>
    <dbReference type="NCBI Taxonomy" id="4432"/>
    <lineage>
        <taxon>Eukaryota</taxon>
        <taxon>Viridiplantae</taxon>
        <taxon>Streptophyta</taxon>
        <taxon>Embryophyta</taxon>
        <taxon>Tracheophyta</taxon>
        <taxon>Spermatophyta</taxon>
        <taxon>Magnoliopsida</taxon>
        <taxon>Proteales</taxon>
        <taxon>Nelumbonaceae</taxon>
        <taxon>Nelumbo</taxon>
    </lineage>
</organism>
<evidence type="ECO:0000313" key="7">
    <source>
        <dbReference type="RefSeq" id="XP_010253646.1"/>
    </source>
</evidence>
<accession>A0A1U7ZK94</accession>
<dbReference type="RefSeq" id="XP_010253494.1">
    <property type="nucleotide sequence ID" value="XM_010255192.2"/>
</dbReference>
<dbReference type="eggNOG" id="ENOG502R0R4">
    <property type="taxonomic scope" value="Eukaryota"/>
</dbReference>
<dbReference type="OMA" id="LFEPCIM"/>
<evidence type="ECO:0000313" key="6">
    <source>
        <dbReference type="RefSeq" id="XP_010253564.1"/>
    </source>
</evidence>
<dbReference type="PANTHER" id="PTHR15496:SF2">
    <property type="entry name" value="GENERAL TRANSCRIPTION FACTOR 3C POLYPEPTIDE 4"/>
    <property type="match status" value="1"/>
</dbReference>
<feature type="repeat" description="WD" evidence="1">
    <location>
        <begin position="524"/>
        <end position="572"/>
    </location>
</feature>
<dbReference type="PROSITE" id="PS50082">
    <property type="entry name" value="WD_REPEATS_2"/>
    <property type="match status" value="2"/>
</dbReference>
<dbReference type="PANTHER" id="PTHR15496">
    <property type="entry name" value="GENERAL TRANSCRIPTION FACTOR 3C POLYPEPTIDE 4 FAMILY"/>
    <property type="match status" value="1"/>
</dbReference>
<dbReference type="GO" id="GO:0006384">
    <property type="term" value="P:transcription initiation at RNA polymerase III promoter"/>
    <property type="evidence" value="ECO:0007669"/>
    <property type="project" value="InterPro"/>
</dbReference>
<feature type="compositionally biased region" description="Polar residues" evidence="2">
    <location>
        <begin position="416"/>
        <end position="425"/>
    </location>
</feature>
<protein>
    <submittedName>
        <fullName evidence="5 6">Uncharacterized protein LOC104594717 isoform X1</fullName>
    </submittedName>
</protein>
<dbReference type="Gene3D" id="2.130.10.10">
    <property type="entry name" value="YVTN repeat-like/Quinoprotein amine dehydrogenase"/>
    <property type="match status" value="2"/>
</dbReference>
<sequence length="1093" mass="121118">MALPFQVAAVVASPSYPNSVAWSDENLVAIASGHLVTILNPALLFGPRGLITVPPSIPFPIGVIKKEDLLSGCLAPTYLARETRPCVRSISWSPLGLAPNSGCLLAVCTTEGRVKIYRQPFLEFRAEWVEVVDISDILCDYLTSINFGELEMTSTESCHEERDRDNIELGYVDSLKISNLSKGRKRAVRNSGKIFDNTRTLANQISHGGDGVDSNGSLLPCNKKLITAYKEVVSFPCSIFKQGSPVEVLTHIGAQHIWFCGKIECMDGAKALVRFSELMDNEKQEEWVDLNPVNDSTKNSSVISNTMADQDAPSPKIRPSMNVGNLPDQLFLDKCHGVEEILRIGQVVEAFMNNRWVEGLFMGFNGHALLVKLTGDSICLTLDANTVRVAPLWNAELRAWQVTLLRIKTEKLRENSLGQTSSVPTSEGKHPKRMRENDYSPLLNAGQYASRNAILSSTVVAWSPLLQVSSDVDTTPTDRFNSDGTLLAVGSKSGKISLWRIHEPHCYSTEDSKVSVDMMLIGLLEAHSSWVTAISWGKFACDASNSKVLLTTGSSDGSVKIWLGDTGRLLKSSEVSCACFSLLKEVLNTSPVPVSVLSVIFPIQTLDEMLLAIGKGSGSLEVWRCGISSHKFQKFGSYGAHEHIVTGIAWAFDGRCLYSCGQDNSMHSWILHGNSLHEVPIPSNSFGLKSSFDHPLVYDSCFGLAISPGNLAVAVARSFDADLLDPMYQARTQKAAVEFFWIGGQQVEVSLDTYPDIGTEGLSGFLGKELACWEANILWSLKKYEYIDKPLVLWDAIEALSGFKQAAPKYVERVLTKWISSCLMACHANFPSESTLSCAPKFLHKIHSRQMHILNVICRRLILSELKADIHNFRHHNTESLDGVEDEQLKLWIELFIRNERELLERLVTFSFAVLSSHVTSSANNISIARYWTPSGVAQMEQWIAINHEWVHDQLKLLRAEIKEIHTRLPSICEYVTEEKCSHCSSPVPFESSEVAFCKGAAGGVGQRHKLARCTISMRVCPTTPLWFCICCQRWASKLAPQILFSMSKSPSECKFSLDVKSWNQLSLKPFCPFCGILLQRLQPEFLLSALPV</sequence>
<keyword evidence="4" id="KW-1185">Reference proteome</keyword>
<proteinExistence type="predicted"/>